<proteinExistence type="predicted"/>
<dbReference type="Pfam" id="PF01467">
    <property type="entry name" value="CTP_transf_like"/>
    <property type="match status" value="1"/>
</dbReference>
<dbReference type="InterPro" id="IPR006409">
    <property type="entry name" value="G3P_cytidylTrfase"/>
</dbReference>
<keyword evidence="6" id="KW-1185">Reference proteome</keyword>
<dbReference type="PANTHER" id="PTHR43793:SF1">
    <property type="entry name" value="FAD SYNTHASE"/>
    <property type="match status" value="1"/>
</dbReference>
<dbReference type="Gene3D" id="3.40.50.620">
    <property type="entry name" value="HUPs"/>
    <property type="match status" value="1"/>
</dbReference>
<dbReference type="InterPro" id="IPR014729">
    <property type="entry name" value="Rossmann-like_a/b/a_fold"/>
</dbReference>
<protein>
    <recommendedName>
        <fullName evidence="3">Glycerol-3-phosphate cytidylyltransferase</fullName>
        <ecNumber evidence="3">2.7.7.39</ecNumber>
    </recommendedName>
</protein>
<evidence type="ECO:0000259" key="4">
    <source>
        <dbReference type="Pfam" id="PF01467"/>
    </source>
</evidence>
<dbReference type="NCBIfam" id="TIGR01518">
    <property type="entry name" value="g3p_cytidyltrns"/>
    <property type="match status" value="1"/>
</dbReference>
<name>A0A417YP95_9BACI</name>
<reference evidence="5 6" key="1">
    <citation type="journal article" date="2007" name="Int. J. Syst. Evol. Microbiol.">
        <title>Oceanobacillus profundus sp. nov., isolated from a deep-sea sediment core.</title>
        <authorList>
            <person name="Kim Y.G."/>
            <person name="Choi D.H."/>
            <person name="Hyun S."/>
            <person name="Cho B.C."/>
        </authorList>
    </citation>
    <scope>NUCLEOTIDE SEQUENCE [LARGE SCALE GENOMIC DNA]</scope>
    <source>
        <strain evidence="5 6">DSM 18246</strain>
    </source>
</reference>
<dbReference type="SUPFAM" id="SSF52374">
    <property type="entry name" value="Nucleotidylyl transferase"/>
    <property type="match status" value="1"/>
</dbReference>
<dbReference type="EMBL" id="QWEH01000001">
    <property type="protein sequence ID" value="RHW35517.1"/>
    <property type="molecule type" value="Genomic_DNA"/>
</dbReference>
<comment type="caution">
    <text evidence="5">The sequence shown here is derived from an EMBL/GenBank/DDBJ whole genome shotgun (WGS) entry which is preliminary data.</text>
</comment>
<dbReference type="Proteomes" id="UP000285456">
    <property type="component" value="Unassembled WGS sequence"/>
</dbReference>
<evidence type="ECO:0000256" key="1">
    <source>
        <dbReference type="ARBA" id="ARBA00022679"/>
    </source>
</evidence>
<dbReference type="EC" id="2.7.7.39" evidence="3"/>
<evidence type="ECO:0000256" key="2">
    <source>
        <dbReference type="ARBA" id="ARBA00022695"/>
    </source>
</evidence>
<dbReference type="GO" id="GO:0046872">
    <property type="term" value="F:metal ion binding"/>
    <property type="evidence" value="ECO:0007669"/>
    <property type="project" value="InterPro"/>
</dbReference>
<dbReference type="GO" id="GO:0005737">
    <property type="term" value="C:cytoplasm"/>
    <property type="evidence" value="ECO:0007669"/>
    <property type="project" value="InterPro"/>
</dbReference>
<gene>
    <name evidence="5" type="primary">tagD</name>
    <name evidence="5" type="ORF">D1B32_02520</name>
</gene>
<dbReference type="NCBIfam" id="TIGR00125">
    <property type="entry name" value="cyt_tran_rel"/>
    <property type="match status" value="1"/>
</dbReference>
<evidence type="ECO:0000313" key="5">
    <source>
        <dbReference type="EMBL" id="RHW35517.1"/>
    </source>
</evidence>
<accession>A0A417YP95</accession>
<dbReference type="OrthoDB" id="9802794at2"/>
<sequence>MKKILTYGTFDLIHAGHINLLRRAKDLGDYLVVGISTDEFNKVKNKQAYHTFDNRKMILESIRFVDKVIPEYSWDQKIDDVKRYHIDIFVMGDDWKGQFDFLQEYCEVVYFPRTEGISTSEIKRNMNNNQ</sequence>
<dbReference type="PANTHER" id="PTHR43793">
    <property type="entry name" value="FAD SYNTHASE"/>
    <property type="match status" value="1"/>
</dbReference>
<dbReference type="InterPro" id="IPR004821">
    <property type="entry name" value="Cyt_trans-like"/>
</dbReference>
<dbReference type="AlphaFoldDB" id="A0A417YP95"/>
<keyword evidence="1 5" id="KW-0808">Transferase</keyword>
<feature type="domain" description="Cytidyltransferase-like" evidence="4">
    <location>
        <begin position="5"/>
        <end position="124"/>
    </location>
</feature>
<keyword evidence="2 5" id="KW-0548">Nucleotidyltransferase</keyword>
<dbReference type="RefSeq" id="WP_095307956.1">
    <property type="nucleotide sequence ID" value="NZ_JAMAWL010000021.1"/>
</dbReference>
<evidence type="ECO:0000313" key="6">
    <source>
        <dbReference type="Proteomes" id="UP000285456"/>
    </source>
</evidence>
<dbReference type="InterPro" id="IPR050385">
    <property type="entry name" value="Archaeal_FAD_synthase"/>
</dbReference>
<dbReference type="GO" id="GO:0019350">
    <property type="term" value="P:teichoic acid biosynthetic process"/>
    <property type="evidence" value="ECO:0007669"/>
    <property type="project" value="InterPro"/>
</dbReference>
<evidence type="ECO:0000256" key="3">
    <source>
        <dbReference type="NCBIfam" id="TIGR01518"/>
    </source>
</evidence>
<organism evidence="5 6">
    <name type="scientific">Oceanobacillus profundus</name>
    <dbReference type="NCBI Taxonomy" id="372463"/>
    <lineage>
        <taxon>Bacteria</taxon>
        <taxon>Bacillati</taxon>
        <taxon>Bacillota</taxon>
        <taxon>Bacilli</taxon>
        <taxon>Bacillales</taxon>
        <taxon>Bacillaceae</taxon>
        <taxon>Oceanobacillus</taxon>
    </lineage>
</organism>
<dbReference type="GO" id="GO:0047348">
    <property type="term" value="F:glycerol-3-phosphate cytidylyltransferase activity"/>
    <property type="evidence" value="ECO:0007669"/>
    <property type="project" value="UniProtKB-UniRule"/>
</dbReference>